<protein>
    <submittedName>
        <fullName evidence="2">Uncharacterized protein</fullName>
    </submittedName>
</protein>
<reference evidence="2 3" key="1">
    <citation type="submission" date="2019-02" db="EMBL/GenBank/DDBJ databases">
        <title>Deep-cultivation of Planctomycetes and their phenomic and genomic characterization uncovers novel biology.</title>
        <authorList>
            <person name="Wiegand S."/>
            <person name="Jogler M."/>
            <person name="Boedeker C."/>
            <person name="Pinto D."/>
            <person name="Vollmers J."/>
            <person name="Rivas-Marin E."/>
            <person name="Kohn T."/>
            <person name="Peeters S.H."/>
            <person name="Heuer A."/>
            <person name="Rast P."/>
            <person name="Oberbeckmann S."/>
            <person name="Bunk B."/>
            <person name="Jeske O."/>
            <person name="Meyerdierks A."/>
            <person name="Storesund J.E."/>
            <person name="Kallscheuer N."/>
            <person name="Luecker S."/>
            <person name="Lage O.M."/>
            <person name="Pohl T."/>
            <person name="Merkel B.J."/>
            <person name="Hornburger P."/>
            <person name="Mueller R.-W."/>
            <person name="Bruemmer F."/>
            <person name="Labrenz M."/>
            <person name="Spormann A.M."/>
            <person name="Op den Camp H."/>
            <person name="Overmann J."/>
            <person name="Amann R."/>
            <person name="Jetten M.S.M."/>
            <person name="Mascher T."/>
            <person name="Medema M.H."/>
            <person name="Devos D.P."/>
            <person name="Kaster A.-K."/>
            <person name="Ovreas L."/>
            <person name="Rohde M."/>
            <person name="Galperin M.Y."/>
            <person name="Jogler C."/>
        </authorList>
    </citation>
    <scope>NUCLEOTIDE SEQUENCE [LARGE SCALE GENOMIC DNA]</scope>
    <source>
        <strain evidence="2 3">Mal4</strain>
    </source>
</reference>
<dbReference type="KEGG" id="mri:Mal4_53810"/>
<dbReference type="AlphaFoldDB" id="A0A517ZEX7"/>
<keyword evidence="3" id="KW-1185">Reference proteome</keyword>
<evidence type="ECO:0000313" key="2">
    <source>
        <dbReference type="EMBL" id="QDU41016.1"/>
    </source>
</evidence>
<accession>A0A517ZEX7</accession>
<feature type="region of interest" description="Disordered" evidence="1">
    <location>
        <begin position="1"/>
        <end position="35"/>
    </location>
</feature>
<evidence type="ECO:0000256" key="1">
    <source>
        <dbReference type="SAM" id="MobiDB-lite"/>
    </source>
</evidence>
<feature type="region of interest" description="Disordered" evidence="1">
    <location>
        <begin position="169"/>
        <end position="214"/>
    </location>
</feature>
<proteinExistence type="predicted"/>
<organism evidence="2 3">
    <name type="scientific">Maioricimonas rarisocia</name>
    <dbReference type="NCBI Taxonomy" id="2528026"/>
    <lineage>
        <taxon>Bacteria</taxon>
        <taxon>Pseudomonadati</taxon>
        <taxon>Planctomycetota</taxon>
        <taxon>Planctomycetia</taxon>
        <taxon>Planctomycetales</taxon>
        <taxon>Planctomycetaceae</taxon>
        <taxon>Maioricimonas</taxon>
    </lineage>
</organism>
<name>A0A517ZEX7_9PLAN</name>
<dbReference type="EMBL" id="CP036275">
    <property type="protein sequence ID" value="QDU41016.1"/>
    <property type="molecule type" value="Genomic_DNA"/>
</dbReference>
<evidence type="ECO:0000313" key="3">
    <source>
        <dbReference type="Proteomes" id="UP000320496"/>
    </source>
</evidence>
<sequence>MRSRQRNPDVARPVSVRSGRNACPTWSNGVAGRNDVPGQQSRLRLVPAWSHVRMPADLFPHVLLCLGHPRGEGRRKRFCRAAARKWGRHSCLPLDHSEAPSFFGDCWRHPASDLQMPRPVSVRAGRNACPTWSNVVAGRNDVPGQQSRLGLVPGMVTCADTCRPVSSCSPVSGPPSAGRDAASVSAESVGPDSSGRTDSRASMITVGEPGTRAQ</sequence>
<dbReference type="Proteomes" id="UP000320496">
    <property type="component" value="Chromosome"/>
</dbReference>
<gene>
    <name evidence="2" type="ORF">Mal4_53810</name>
</gene>